<keyword evidence="2" id="KW-1185">Reference proteome</keyword>
<dbReference type="PANTHER" id="PTHR28180">
    <property type="entry name" value="CONSERVED MITOCHONDRIAL PROTEIN-RELATED"/>
    <property type="match status" value="1"/>
</dbReference>
<evidence type="ECO:0000313" key="2">
    <source>
        <dbReference type="Proteomes" id="UP001150266"/>
    </source>
</evidence>
<dbReference type="InterPro" id="IPR029032">
    <property type="entry name" value="AhpD-like"/>
</dbReference>
<dbReference type="OrthoDB" id="5537330at2759"/>
<evidence type="ECO:0008006" key="3">
    <source>
        <dbReference type="Google" id="ProtNLM"/>
    </source>
</evidence>
<protein>
    <recommendedName>
        <fullName evidence="3">Carboxymuconolactone decarboxylase-like domain-containing protein</fullName>
    </recommendedName>
</protein>
<dbReference type="EMBL" id="JAOTPV010000014">
    <property type="protein sequence ID" value="KAJ4475762.1"/>
    <property type="molecule type" value="Genomic_DNA"/>
</dbReference>
<accession>A0A9W9A6P8</accession>
<dbReference type="AlphaFoldDB" id="A0A9W9A6P8"/>
<comment type="caution">
    <text evidence="1">The sequence shown here is derived from an EMBL/GenBank/DDBJ whole genome shotgun (WGS) entry which is preliminary data.</text>
</comment>
<organism evidence="1 2">
    <name type="scientific">Lentinula aciculospora</name>
    <dbReference type="NCBI Taxonomy" id="153920"/>
    <lineage>
        <taxon>Eukaryota</taxon>
        <taxon>Fungi</taxon>
        <taxon>Dikarya</taxon>
        <taxon>Basidiomycota</taxon>
        <taxon>Agaricomycotina</taxon>
        <taxon>Agaricomycetes</taxon>
        <taxon>Agaricomycetidae</taxon>
        <taxon>Agaricales</taxon>
        <taxon>Marasmiineae</taxon>
        <taxon>Omphalotaceae</taxon>
        <taxon>Lentinula</taxon>
    </lineage>
</organism>
<reference evidence="1" key="1">
    <citation type="submission" date="2022-08" db="EMBL/GenBank/DDBJ databases">
        <title>A Global Phylogenomic Analysis of the Shiitake Genus Lentinula.</title>
        <authorList>
            <consortium name="DOE Joint Genome Institute"/>
            <person name="Sierra-Patev S."/>
            <person name="Min B."/>
            <person name="Naranjo-Ortiz M."/>
            <person name="Looney B."/>
            <person name="Konkel Z."/>
            <person name="Slot J.C."/>
            <person name="Sakamoto Y."/>
            <person name="Steenwyk J.L."/>
            <person name="Rokas A."/>
            <person name="Carro J."/>
            <person name="Camarero S."/>
            <person name="Ferreira P."/>
            <person name="Molpeceres G."/>
            <person name="Ruiz-Duenas F.J."/>
            <person name="Serrano A."/>
            <person name="Henrissat B."/>
            <person name="Drula E."/>
            <person name="Hughes K.W."/>
            <person name="Mata J.L."/>
            <person name="Ishikawa N.K."/>
            <person name="Vargas-Isla R."/>
            <person name="Ushijima S."/>
            <person name="Smith C.A."/>
            <person name="Ahrendt S."/>
            <person name="Andreopoulos W."/>
            <person name="He G."/>
            <person name="Labutti K."/>
            <person name="Lipzen A."/>
            <person name="Ng V."/>
            <person name="Riley R."/>
            <person name="Sandor L."/>
            <person name="Barry K."/>
            <person name="Martinez A.T."/>
            <person name="Xiao Y."/>
            <person name="Gibbons J.G."/>
            <person name="Terashima K."/>
            <person name="Grigoriev I.V."/>
            <person name="Hibbett D.S."/>
        </authorList>
    </citation>
    <scope>NUCLEOTIDE SEQUENCE</scope>
    <source>
        <strain evidence="1">JLM2183</strain>
    </source>
</reference>
<dbReference type="Proteomes" id="UP001150266">
    <property type="component" value="Unassembled WGS sequence"/>
</dbReference>
<dbReference type="PANTHER" id="PTHR28180:SF2">
    <property type="entry name" value="PEROXISOMAL PROTEIN 2"/>
    <property type="match status" value="1"/>
</dbReference>
<evidence type="ECO:0000313" key="1">
    <source>
        <dbReference type="EMBL" id="KAJ4475762.1"/>
    </source>
</evidence>
<name>A0A9W9A6P8_9AGAR</name>
<gene>
    <name evidence="1" type="ORF">J3R30DRAFT_3658770</name>
</gene>
<dbReference type="Gene3D" id="1.20.1290.10">
    <property type="entry name" value="AhpD-like"/>
    <property type="match status" value="1"/>
</dbReference>
<dbReference type="SUPFAM" id="SSF69118">
    <property type="entry name" value="AhpD-like"/>
    <property type="match status" value="1"/>
</dbReference>
<sequence>MHLPILPVATNPWYLVSAVAFSAGNEPQAIPEVFNYALREAGGEHDENLLLARKFRDALFKSGLTSGYAKAINGLEALHEMTIHDNLFESMAAEIFKIAHTMVVLSFEKRYADTADTVQRLLDTIYPDMGFFSNTIGYGYTYGFIDILSPLETSYVLVVSLIASDTPRQINWHLDGARRNGATLEEVKAVRQIAIEAAVAAGVKWKDGVREIEDS</sequence>
<dbReference type="InterPro" id="IPR052999">
    <property type="entry name" value="PTS1_Protein"/>
</dbReference>
<proteinExistence type="predicted"/>